<dbReference type="InterPro" id="IPR018511">
    <property type="entry name" value="Hemolysin-typ_Ca-bd_CS"/>
</dbReference>
<dbReference type="GO" id="GO:0016020">
    <property type="term" value="C:membrane"/>
    <property type="evidence" value="ECO:0007669"/>
    <property type="project" value="TreeGrafter"/>
</dbReference>
<dbReference type="SUPFAM" id="SSF52743">
    <property type="entry name" value="Subtilisin-like"/>
    <property type="match status" value="1"/>
</dbReference>
<feature type="active site" description="Charge relay system" evidence="4">
    <location>
        <position position="225"/>
    </location>
</feature>
<dbReference type="Pfam" id="PF01483">
    <property type="entry name" value="P_proprotein"/>
    <property type="match status" value="1"/>
</dbReference>
<dbReference type="AlphaFoldDB" id="A0A918WHC0"/>
<dbReference type="PROSITE" id="PS00330">
    <property type="entry name" value="HEMOLYSIN_CALCIUM"/>
    <property type="match status" value="2"/>
</dbReference>
<keyword evidence="7" id="KW-1185">Reference proteome</keyword>
<dbReference type="PRINTS" id="PR00313">
    <property type="entry name" value="CABNDNGRPT"/>
</dbReference>
<keyword evidence="2 4" id="KW-0378">Hydrolase</keyword>
<feature type="domain" description="P/Homo B" evidence="5">
    <location>
        <begin position="288"/>
        <end position="425"/>
    </location>
</feature>
<dbReference type="Gene3D" id="2.60.120.260">
    <property type="entry name" value="Galactose-binding domain-like"/>
    <property type="match status" value="1"/>
</dbReference>
<dbReference type="PANTHER" id="PTHR42884">
    <property type="entry name" value="PROPROTEIN CONVERTASE SUBTILISIN/KEXIN-RELATED"/>
    <property type="match status" value="1"/>
</dbReference>
<evidence type="ECO:0000259" key="5">
    <source>
        <dbReference type="PROSITE" id="PS51829"/>
    </source>
</evidence>
<dbReference type="Gene3D" id="3.40.50.200">
    <property type="entry name" value="Peptidase S8/S53 domain"/>
    <property type="match status" value="1"/>
</dbReference>
<reference evidence="6" key="2">
    <citation type="submission" date="2020-09" db="EMBL/GenBank/DDBJ databases">
        <authorList>
            <person name="Sun Q."/>
            <person name="Kim S."/>
        </authorList>
    </citation>
    <scope>NUCLEOTIDE SEQUENCE</scope>
    <source>
        <strain evidence="6">KCTC 23310</strain>
    </source>
</reference>
<evidence type="ECO:0000256" key="1">
    <source>
        <dbReference type="ARBA" id="ARBA00022670"/>
    </source>
</evidence>
<evidence type="ECO:0000256" key="3">
    <source>
        <dbReference type="ARBA" id="ARBA00022825"/>
    </source>
</evidence>
<reference evidence="6" key="1">
    <citation type="journal article" date="2014" name="Int. J. Syst. Evol. Microbiol.">
        <title>Complete genome sequence of Corynebacterium casei LMG S-19264T (=DSM 44701T), isolated from a smear-ripened cheese.</title>
        <authorList>
            <consortium name="US DOE Joint Genome Institute (JGI-PGF)"/>
            <person name="Walter F."/>
            <person name="Albersmeier A."/>
            <person name="Kalinowski J."/>
            <person name="Ruckert C."/>
        </authorList>
    </citation>
    <scope>NUCLEOTIDE SEQUENCE</scope>
    <source>
        <strain evidence="6">KCTC 23310</strain>
    </source>
</reference>
<dbReference type="InterPro" id="IPR022398">
    <property type="entry name" value="Peptidase_S8_His-AS"/>
</dbReference>
<gene>
    <name evidence="6" type="ORF">GCM10007315_06950</name>
</gene>
<feature type="active site" description="Charge relay system" evidence="4">
    <location>
        <position position="37"/>
    </location>
</feature>
<organism evidence="6 7">
    <name type="scientific">Neogemmobacter tilapiae</name>
    <dbReference type="NCBI Taxonomy" id="875041"/>
    <lineage>
        <taxon>Bacteria</taxon>
        <taxon>Pseudomonadati</taxon>
        <taxon>Pseudomonadota</taxon>
        <taxon>Alphaproteobacteria</taxon>
        <taxon>Rhodobacterales</taxon>
        <taxon>Paracoccaceae</taxon>
        <taxon>Neogemmobacter</taxon>
    </lineage>
</organism>
<dbReference type="Proteomes" id="UP000638981">
    <property type="component" value="Unassembled WGS sequence"/>
</dbReference>
<evidence type="ECO:0000256" key="2">
    <source>
        <dbReference type="ARBA" id="ARBA00022801"/>
    </source>
</evidence>
<evidence type="ECO:0000313" key="7">
    <source>
        <dbReference type="Proteomes" id="UP000638981"/>
    </source>
</evidence>
<evidence type="ECO:0000256" key="4">
    <source>
        <dbReference type="PROSITE-ProRule" id="PRU01240"/>
    </source>
</evidence>
<dbReference type="Pfam" id="PF00082">
    <property type="entry name" value="Peptidase_S8"/>
    <property type="match status" value="1"/>
</dbReference>
<dbReference type="RefSeq" id="WP_189410238.1">
    <property type="nucleotide sequence ID" value="NZ_BMYJ01000002.1"/>
</dbReference>
<proteinExistence type="inferred from homology"/>
<dbReference type="InterPro" id="IPR002884">
    <property type="entry name" value="P_dom"/>
</dbReference>
<dbReference type="InterPro" id="IPR001343">
    <property type="entry name" value="Hemolysn_Ca-bd"/>
</dbReference>
<dbReference type="EMBL" id="BMYJ01000002">
    <property type="protein sequence ID" value="GHC47700.1"/>
    <property type="molecule type" value="Genomic_DNA"/>
</dbReference>
<dbReference type="GO" id="GO:0005737">
    <property type="term" value="C:cytoplasm"/>
    <property type="evidence" value="ECO:0007669"/>
    <property type="project" value="UniProtKB-ARBA"/>
</dbReference>
<dbReference type="SUPFAM" id="SSF51120">
    <property type="entry name" value="beta-Roll"/>
    <property type="match status" value="1"/>
</dbReference>
<dbReference type="SUPFAM" id="SSF49785">
    <property type="entry name" value="Galactose-binding domain-like"/>
    <property type="match status" value="1"/>
</dbReference>
<protein>
    <recommendedName>
        <fullName evidence="5">P/Homo B domain-containing protein</fullName>
    </recommendedName>
</protein>
<dbReference type="PROSITE" id="PS51829">
    <property type="entry name" value="P_HOMO_B"/>
    <property type="match status" value="1"/>
</dbReference>
<name>A0A918WHC0_9RHOB</name>
<keyword evidence="3 4" id="KW-0720">Serine protease</keyword>
<accession>A0A918WHC0</accession>
<dbReference type="PROSITE" id="PS00137">
    <property type="entry name" value="SUBTILASE_HIS"/>
    <property type="match status" value="1"/>
</dbReference>
<keyword evidence="1 4" id="KW-0645">Protease</keyword>
<dbReference type="PANTHER" id="PTHR42884:SF14">
    <property type="entry name" value="NEUROENDOCRINE CONVERTASE 1"/>
    <property type="match status" value="1"/>
</dbReference>
<comment type="similarity">
    <text evidence="4">Belongs to the peptidase S8 family.</text>
</comment>
<dbReference type="Gene3D" id="2.150.10.10">
    <property type="entry name" value="Serralysin-like metalloprotease, C-terminal"/>
    <property type="match status" value="1"/>
</dbReference>
<dbReference type="InterPro" id="IPR008979">
    <property type="entry name" value="Galactose-bd-like_sf"/>
</dbReference>
<dbReference type="GO" id="GO:0012505">
    <property type="term" value="C:endomembrane system"/>
    <property type="evidence" value="ECO:0007669"/>
    <property type="project" value="UniProtKB-ARBA"/>
</dbReference>
<dbReference type="GO" id="GO:0005509">
    <property type="term" value="F:calcium ion binding"/>
    <property type="evidence" value="ECO:0007669"/>
    <property type="project" value="InterPro"/>
</dbReference>
<dbReference type="Pfam" id="PF00353">
    <property type="entry name" value="HemolysinCabind"/>
    <property type="match status" value="1"/>
</dbReference>
<dbReference type="InterPro" id="IPR011049">
    <property type="entry name" value="Serralysin-like_metalloprot_C"/>
</dbReference>
<dbReference type="PROSITE" id="PS51892">
    <property type="entry name" value="SUBTILASE"/>
    <property type="match status" value="1"/>
</dbReference>
<dbReference type="GO" id="GO:0004252">
    <property type="term" value="F:serine-type endopeptidase activity"/>
    <property type="evidence" value="ECO:0007669"/>
    <property type="project" value="UniProtKB-UniRule"/>
</dbReference>
<dbReference type="InterPro" id="IPR015500">
    <property type="entry name" value="Peptidase_S8_subtilisin-rel"/>
</dbReference>
<dbReference type="InterPro" id="IPR000209">
    <property type="entry name" value="Peptidase_S8/S53_dom"/>
</dbReference>
<evidence type="ECO:0000313" key="6">
    <source>
        <dbReference type="EMBL" id="GHC47700.1"/>
    </source>
</evidence>
<dbReference type="PRINTS" id="PR00723">
    <property type="entry name" value="SUBTILISIN"/>
</dbReference>
<dbReference type="GO" id="GO:0016485">
    <property type="term" value="P:protein processing"/>
    <property type="evidence" value="ECO:0007669"/>
    <property type="project" value="TreeGrafter"/>
</dbReference>
<feature type="active site" description="Charge relay system" evidence="4">
    <location>
        <position position="60"/>
    </location>
</feature>
<dbReference type="InterPro" id="IPR036852">
    <property type="entry name" value="Peptidase_S8/S53_dom_sf"/>
</dbReference>
<sequence>MRVPQSHWWLLDGQGGTGLAGAWLLSRGIGIRVGMIDGGVWSSNPDLTTQKLTASPGDDHGTQVAGLIVGSDANAFGGIGGAPAAELQVTALDFDQPLTIADLAQVLAQQSAVDVSNNSWGFVAALADSFTGAGVALSEALDQALMQGRGGLGTVFVFAAGNGTGDVGLHNLTGGRRSIAVGASDQDGKIAPFSASGANLFLTAPGQWLLTSDGPDGHAQVSGTSFAAPLVSSAIALMLAVNPNLDFRDVQNILALTARPGEGAANAAGLIHSAQMGFGLLDAEAAVRLARHWTGGQSLANQEQFAGLPIDSGFHVRSGMHLEWVEIDLHIKGEDLRELRVFLISPSGHESLLLNGAPGLTEFDHLFSAAGFRGEDSGGLWRIRVEGAADVTVGALTLFGQVDSPNDVTVLTDRFAARVQAEPKHRMIVDSDGGRDMLNMAAAKGGAQVDLHLGRGKLGSVTFGLSGYEDLIGTADADRLAGDSRQNRLIGDDGRDWLSGRGGADRLEGGGGRDILIGGQGADVFVLTDGGADRLVDFDPKEDRLALPRGLLWSLNEQTGRLWLSDGHERWLAAFLPVQTHLSGDSILWL</sequence>
<comment type="caution">
    <text evidence="6">The sequence shown here is derived from an EMBL/GenBank/DDBJ whole genome shotgun (WGS) entry which is preliminary data.</text>
</comment>